<dbReference type="PROSITE" id="PS50007">
    <property type="entry name" value="PIPLC_X_DOMAIN"/>
    <property type="match status" value="1"/>
</dbReference>
<evidence type="ECO:0000256" key="4">
    <source>
        <dbReference type="RuleBase" id="RU361133"/>
    </source>
</evidence>
<dbReference type="CDD" id="cd00275">
    <property type="entry name" value="C2_PLC_like"/>
    <property type="match status" value="1"/>
</dbReference>
<dbReference type="GO" id="GO:0048015">
    <property type="term" value="P:phosphatidylinositol-mediated signaling"/>
    <property type="evidence" value="ECO:0007669"/>
    <property type="project" value="TreeGrafter"/>
</dbReference>
<dbReference type="CDD" id="cd13364">
    <property type="entry name" value="PH_PLC_eta"/>
    <property type="match status" value="1"/>
</dbReference>
<proteinExistence type="predicted"/>
<dbReference type="Pfam" id="PF16457">
    <property type="entry name" value="PH_12"/>
    <property type="match status" value="1"/>
</dbReference>
<dbReference type="GO" id="GO:0005737">
    <property type="term" value="C:cytoplasm"/>
    <property type="evidence" value="ECO:0007669"/>
    <property type="project" value="UniProtKB-SubCell"/>
</dbReference>
<evidence type="ECO:0000259" key="7">
    <source>
        <dbReference type="PROSITE" id="PS50008"/>
    </source>
</evidence>
<feature type="compositionally biased region" description="Basic and acidic residues" evidence="5">
    <location>
        <begin position="1128"/>
        <end position="1138"/>
    </location>
</feature>
<dbReference type="GO" id="GO:0004435">
    <property type="term" value="F:phosphatidylinositol-4,5-bisphosphate phospholipase C activity"/>
    <property type="evidence" value="ECO:0007669"/>
    <property type="project" value="UniProtKB-EC"/>
</dbReference>
<feature type="region of interest" description="Disordered" evidence="5">
    <location>
        <begin position="597"/>
        <end position="621"/>
    </location>
</feature>
<dbReference type="InterPro" id="IPR011993">
    <property type="entry name" value="PH-like_dom_sf"/>
</dbReference>
<dbReference type="Proteomes" id="UP001175271">
    <property type="component" value="Unassembled WGS sequence"/>
</dbReference>
<keyword evidence="4" id="KW-0443">Lipid metabolism</keyword>
<comment type="subcellular location">
    <subcellularLocation>
        <location evidence="1">Cytoplasm</location>
    </subcellularLocation>
</comment>
<dbReference type="GO" id="GO:0046488">
    <property type="term" value="P:phosphatidylinositol metabolic process"/>
    <property type="evidence" value="ECO:0007669"/>
    <property type="project" value="TreeGrafter"/>
</dbReference>
<dbReference type="FunFam" id="1.10.238.10:FF:000005">
    <property type="entry name" value="Phosphoinositide phospholipase C"/>
    <property type="match status" value="1"/>
</dbReference>
<reference evidence="8" key="1">
    <citation type="submission" date="2023-06" db="EMBL/GenBank/DDBJ databases">
        <title>Genomic analysis of the entomopathogenic nematode Steinernema hermaphroditum.</title>
        <authorList>
            <person name="Schwarz E.M."/>
            <person name="Heppert J.K."/>
            <person name="Baniya A."/>
            <person name="Schwartz H.T."/>
            <person name="Tan C.-H."/>
            <person name="Antoshechkin I."/>
            <person name="Sternberg P.W."/>
            <person name="Goodrich-Blair H."/>
            <person name="Dillman A.R."/>
        </authorList>
    </citation>
    <scope>NUCLEOTIDE SEQUENCE</scope>
    <source>
        <strain evidence="8">PS9179</strain>
        <tissue evidence="8">Whole animal</tissue>
    </source>
</reference>
<evidence type="ECO:0000259" key="6">
    <source>
        <dbReference type="PROSITE" id="PS50004"/>
    </source>
</evidence>
<dbReference type="GO" id="GO:0032228">
    <property type="term" value="P:regulation of synaptic transmission, GABAergic"/>
    <property type="evidence" value="ECO:0007669"/>
    <property type="project" value="TreeGrafter"/>
</dbReference>
<evidence type="ECO:0000256" key="5">
    <source>
        <dbReference type="SAM" id="MobiDB-lite"/>
    </source>
</evidence>
<dbReference type="SUPFAM" id="SSF49562">
    <property type="entry name" value="C2 domain (Calcium/lipid-binding domain, CaLB)"/>
    <property type="match status" value="1"/>
</dbReference>
<dbReference type="Gene3D" id="1.10.238.10">
    <property type="entry name" value="EF-hand"/>
    <property type="match status" value="1"/>
</dbReference>
<dbReference type="Pfam" id="PF00388">
    <property type="entry name" value="PI-PLC-X"/>
    <property type="match status" value="1"/>
</dbReference>
<evidence type="ECO:0000256" key="1">
    <source>
        <dbReference type="ARBA" id="ARBA00004496"/>
    </source>
</evidence>
<name>A0AA39I653_9BILA</name>
<evidence type="ECO:0000313" key="9">
    <source>
        <dbReference type="Proteomes" id="UP001175271"/>
    </source>
</evidence>
<dbReference type="FunFam" id="2.30.29.30:FF:000025">
    <property type="entry name" value="Phosphoinositide phospholipase C"/>
    <property type="match status" value="1"/>
</dbReference>
<keyword evidence="3" id="KW-0807">Transducer</keyword>
<dbReference type="GO" id="GO:0051209">
    <property type="term" value="P:release of sequestered calcium ion into cytosol"/>
    <property type="evidence" value="ECO:0007669"/>
    <property type="project" value="TreeGrafter"/>
</dbReference>
<keyword evidence="4" id="KW-0442">Lipid degradation</keyword>
<dbReference type="InterPro" id="IPR000909">
    <property type="entry name" value="PLipase_C_PInositol-sp_X_dom"/>
</dbReference>
<sequence>MSSEDDTSSGGLSAKLSVPFQTSLFRPGNVTPTPHLVAPRLAGVSSSTLLRVLSVLRRVFRSPLRSSLIKHGTRGRSPGRKTVSFSSLSDKKVSNVNDCLQIMQNGTDMIKLRANVRQFRRHFSLDADLSYIRWTPTNKKPHKARILIETVREIRVGRNTEVLRATENCLVDMQEECAFSIIYGDEYECLDLVASTADDANIWVTGLMALTSGQKLSVECAPSGSMATLRERWLESLFEDADVDGEGLLAEKAAVRLILATNGRLLLSRVRQKVKEAVAQNAEDVSRGRVSKTQFVEIFKDIATRPEVYFLMVRYANKDYLTTTDLQLFLETEQGMTGVTVDFCERLIEQFEPAPEAKENNFMTVDGFTNYLLCGECALFDPGRQSVCQEMDLPFSHYFISASHNTYLVEDQLKGPSSADGYVSALRRNCRFLELDLWDPAEDDAEAEPVVFHGGTLTSKMSVSAALDVIAELAFERTRYPLFVRLEVHLSEEYQKKLVELIYSKLGPRVYRPSEDPVDWTDPQNMPTPRKFQMKIIFVGKRLAEGEDDDGEVTEEDESYDVHTGRVRKERRIRLLRSLSDLIAPFAEARTLRDLGPFASGTRESTAASPDPSTTMDPAGGRFVLGRPSGAFSTADVMVSPQRHLVSMTESNCLRMVHSSPPEFARLSQSLLTRVTPNFVRVDSSNLNPQEFWNFGVNLVALNYQTPGLMMDLQEGKFADNGGCGYVLKPTIMREDLFTLGDKLPFAPQILHLRILSAQQLPRPRGSSAKGDSADPFVVVEVFGIPTDCAEERTKTVRNDSVNPCFDESFQFQVQVPELAIVRFLVLDDDYIGDDFIGQYSIPFECLQSGYRHITLHNNEGDPLENCSLFCHVAVTNRRGGGKAKKRGMSVKRKTQRVQTGMKTIGVKAVDEQFKMAVGPLADSIAMRNQLEAALSEWQEQCGLGPTGTIRQGLRLVHSRIVTAALNASPPPSPHPDAVSNGIVRSEEGSPRFTILKDERDYPYVETYGNIPEAMQKTFSSLNNVLSKCTCILTKTDVLLVQLEEATKRICDSYGEMEQLCAEAGLRGQKATRAVENFAWNVRLLKAQLTLMSKAQDEASNIFVQVLDAGALLGVVDPSSRKSSTQTSRKDSSHSGSP</sequence>
<dbReference type="AlphaFoldDB" id="A0AA39I653"/>
<dbReference type="Pfam" id="PF09279">
    <property type="entry name" value="EF-hand_like"/>
    <property type="match status" value="1"/>
</dbReference>
<dbReference type="PANTHER" id="PTHR10336">
    <property type="entry name" value="PHOSPHOINOSITIDE-SPECIFIC PHOSPHOLIPASE C FAMILY PROTEIN"/>
    <property type="match status" value="1"/>
</dbReference>
<dbReference type="InterPro" id="IPR035892">
    <property type="entry name" value="C2_domain_sf"/>
</dbReference>
<dbReference type="Gene3D" id="2.30.29.30">
    <property type="entry name" value="Pleckstrin-homology domain (PH domain)/Phosphotyrosine-binding domain (PTB)"/>
    <property type="match status" value="1"/>
</dbReference>
<feature type="compositionally biased region" description="Polar residues" evidence="5">
    <location>
        <begin position="602"/>
        <end position="616"/>
    </location>
</feature>
<dbReference type="SMART" id="SM00148">
    <property type="entry name" value="PLCXc"/>
    <property type="match status" value="1"/>
</dbReference>
<dbReference type="SUPFAM" id="SSF50729">
    <property type="entry name" value="PH domain-like"/>
    <property type="match status" value="1"/>
</dbReference>
<accession>A0AA39I653</accession>
<dbReference type="SMART" id="SM00149">
    <property type="entry name" value="PLCYc"/>
    <property type="match status" value="1"/>
</dbReference>
<dbReference type="Gene3D" id="3.20.20.190">
    <property type="entry name" value="Phosphatidylinositol (PI) phosphodiesterase"/>
    <property type="match status" value="1"/>
</dbReference>
<feature type="domain" description="PI-PLC Y-box" evidence="7">
    <location>
        <begin position="632"/>
        <end position="734"/>
    </location>
</feature>
<dbReference type="SMART" id="SM00239">
    <property type="entry name" value="C2"/>
    <property type="match status" value="1"/>
</dbReference>
<dbReference type="InterPro" id="IPR001711">
    <property type="entry name" value="PLipase_C_Pinositol-sp_Y"/>
</dbReference>
<dbReference type="EC" id="3.1.4.11" evidence="4"/>
<dbReference type="Pfam" id="PF00387">
    <property type="entry name" value="PI-PLC-Y"/>
    <property type="match status" value="1"/>
</dbReference>
<dbReference type="InterPro" id="IPR001192">
    <property type="entry name" value="PI-PLC_fam"/>
</dbReference>
<dbReference type="PROSITE" id="PS50008">
    <property type="entry name" value="PIPLC_Y_DOMAIN"/>
    <property type="match status" value="1"/>
</dbReference>
<organism evidence="8 9">
    <name type="scientific">Steinernema hermaphroditum</name>
    <dbReference type="NCBI Taxonomy" id="289476"/>
    <lineage>
        <taxon>Eukaryota</taxon>
        <taxon>Metazoa</taxon>
        <taxon>Ecdysozoa</taxon>
        <taxon>Nematoda</taxon>
        <taxon>Chromadorea</taxon>
        <taxon>Rhabditida</taxon>
        <taxon>Tylenchina</taxon>
        <taxon>Panagrolaimomorpha</taxon>
        <taxon>Strongyloidoidea</taxon>
        <taxon>Steinernematidae</taxon>
        <taxon>Steinernema</taxon>
    </lineage>
</organism>
<dbReference type="Gene3D" id="2.60.40.150">
    <property type="entry name" value="C2 domain"/>
    <property type="match status" value="1"/>
</dbReference>
<dbReference type="EMBL" id="JAUCMV010000002">
    <property type="protein sequence ID" value="KAK0417313.1"/>
    <property type="molecule type" value="Genomic_DNA"/>
</dbReference>
<evidence type="ECO:0000313" key="8">
    <source>
        <dbReference type="EMBL" id="KAK0417313.1"/>
    </source>
</evidence>
<dbReference type="InterPro" id="IPR017946">
    <property type="entry name" value="PLC-like_Pdiesterase_TIM-brl"/>
</dbReference>
<dbReference type="Pfam" id="PF00168">
    <property type="entry name" value="C2"/>
    <property type="match status" value="1"/>
</dbReference>
<dbReference type="PRINTS" id="PR00390">
    <property type="entry name" value="PHPHLIPASEC"/>
</dbReference>
<dbReference type="CDD" id="cd08558">
    <property type="entry name" value="PI-PLCc_eukaryota"/>
    <property type="match status" value="1"/>
</dbReference>
<keyword evidence="9" id="KW-1185">Reference proteome</keyword>
<keyword evidence="2" id="KW-0963">Cytoplasm</keyword>
<dbReference type="PROSITE" id="PS50004">
    <property type="entry name" value="C2"/>
    <property type="match status" value="1"/>
</dbReference>
<evidence type="ECO:0000256" key="2">
    <source>
        <dbReference type="ARBA" id="ARBA00022490"/>
    </source>
</evidence>
<dbReference type="GO" id="GO:0016042">
    <property type="term" value="P:lipid catabolic process"/>
    <property type="evidence" value="ECO:0007669"/>
    <property type="project" value="UniProtKB-KW"/>
</dbReference>
<dbReference type="InterPro" id="IPR000008">
    <property type="entry name" value="C2_dom"/>
</dbReference>
<protein>
    <recommendedName>
        <fullName evidence="4">Phosphoinositide phospholipase C</fullName>
        <ecNumber evidence="4">3.1.4.11</ecNumber>
    </recommendedName>
</protein>
<dbReference type="InterPro" id="IPR011992">
    <property type="entry name" value="EF-hand-dom_pair"/>
</dbReference>
<comment type="catalytic activity">
    <reaction evidence="4">
        <text>a 1,2-diacyl-sn-glycero-3-phospho-(1D-myo-inositol-4,5-bisphosphate) + H2O = 1D-myo-inositol 1,4,5-trisphosphate + a 1,2-diacyl-sn-glycerol + H(+)</text>
        <dbReference type="Rhea" id="RHEA:33179"/>
        <dbReference type="ChEBI" id="CHEBI:15377"/>
        <dbReference type="ChEBI" id="CHEBI:15378"/>
        <dbReference type="ChEBI" id="CHEBI:17815"/>
        <dbReference type="ChEBI" id="CHEBI:58456"/>
        <dbReference type="ChEBI" id="CHEBI:203600"/>
        <dbReference type="EC" id="3.1.4.11"/>
    </reaction>
</comment>
<dbReference type="CDD" id="cd16206">
    <property type="entry name" value="EFh_PRIP"/>
    <property type="match status" value="1"/>
</dbReference>
<dbReference type="GO" id="GO:0007214">
    <property type="term" value="P:gamma-aminobutyric acid signaling pathway"/>
    <property type="evidence" value="ECO:0007669"/>
    <property type="project" value="TreeGrafter"/>
</dbReference>
<feature type="domain" description="C2" evidence="6">
    <location>
        <begin position="732"/>
        <end position="858"/>
    </location>
</feature>
<dbReference type="SUPFAM" id="SSF47473">
    <property type="entry name" value="EF-hand"/>
    <property type="match status" value="1"/>
</dbReference>
<comment type="caution">
    <text evidence="8">The sequence shown here is derived from an EMBL/GenBank/DDBJ whole genome shotgun (WGS) entry which is preliminary data.</text>
</comment>
<feature type="region of interest" description="Disordered" evidence="5">
    <location>
        <begin position="1117"/>
        <end position="1138"/>
    </location>
</feature>
<dbReference type="SUPFAM" id="SSF51695">
    <property type="entry name" value="PLC-like phosphodiesterases"/>
    <property type="match status" value="1"/>
</dbReference>
<dbReference type="PANTHER" id="PTHR10336:SF196">
    <property type="entry name" value="PHOSPHOINOSITIDE PHOSPHOLIPASE C"/>
    <property type="match status" value="1"/>
</dbReference>
<dbReference type="InterPro" id="IPR001849">
    <property type="entry name" value="PH_domain"/>
</dbReference>
<dbReference type="InterPro" id="IPR015359">
    <property type="entry name" value="PLC_EF-hand-like"/>
</dbReference>
<keyword evidence="4" id="KW-0378">Hydrolase</keyword>
<gene>
    <name evidence="8" type="ORF">QR680_012940</name>
</gene>
<evidence type="ECO:0000256" key="3">
    <source>
        <dbReference type="ARBA" id="ARBA00023224"/>
    </source>
</evidence>